<proteinExistence type="predicted"/>
<evidence type="ECO:0000313" key="3">
    <source>
        <dbReference type="Proteomes" id="UP000058857"/>
    </source>
</evidence>
<keyword evidence="1" id="KW-1133">Transmembrane helix</keyword>
<keyword evidence="1" id="KW-0472">Membrane</keyword>
<protein>
    <submittedName>
        <fullName evidence="2">Uncharacterized protein</fullName>
    </submittedName>
</protein>
<evidence type="ECO:0000256" key="1">
    <source>
        <dbReference type="SAM" id="Phobius"/>
    </source>
</evidence>
<evidence type="ECO:0000313" key="2">
    <source>
        <dbReference type="EMBL" id="ALO27507.1"/>
    </source>
</evidence>
<name>A0A0S2IW24_LEPBO</name>
<feature type="transmembrane region" description="Helical" evidence="1">
    <location>
        <begin position="6"/>
        <end position="23"/>
    </location>
</feature>
<organism evidence="2">
    <name type="scientific">Leptospira borgpetersenii serovar Ballum</name>
    <dbReference type="NCBI Taxonomy" id="280505"/>
    <lineage>
        <taxon>Bacteria</taxon>
        <taxon>Pseudomonadati</taxon>
        <taxon>Spirochaetota</taxon>
        <taxon>Spirochaetia</taxon>
        <taxon>Leptospirales</taxon>
        <taxon>Leptospiraceae</taxon>
        <taxon>Leptospira</taxon>
    </lineage>
</organism>
<reference evidence="2 3" key="1">
    <citation type="journal article" date="2015" name="PLoS Negl. Trop. Dis.">
        <title>Distribution of Plasmids in Distinct Leptospira Pathogenic Species.</title>
        <authorList>
            <person name="Wang Y."/>
            <person name="Zhuang X."/>
            <person name="Zhong Y."/>
            <person name="Zhang C."/>
            <person name="Zhang Y."/>
            <person name="Zeng L."/>
            <person name="Zhu Y."/>
            <person name="He P."/>
            <person name="Dong K."/>
            <person name="Pal U."/>
            <person name="Guo X."/>
            <person name="Qin J."/>
        </authorList>
    </citation>
    <scope>NUCLEOTIDE SEQUENCE [LARGE SCALE GENOMIC DNA]</scope>
    <source>
        <strain evidence="2 3">56604</strain>
    </source>
</reference>
<sequence length="54" mass="6126">MVNGPGSYSFFIPSLFGIVFYISPTDSGVLSLFSMEGVFCSWKSTDWFRKITKF</sequence>
<dbReference type="AlphaFoldDB" id="A0A0S2IW24"/>
<accession>A0A0S2IW24</accession>
<dbReference type="Proteomes" id="UP000058857">
    <property type="component" value="Chromosome 1"/>
</dbReference>
<dbReference type="EMBL" id="CP012029">
    <property type="protein sequence ID" value="ALO27507.1"/>
    <property type="molecule type" value="Genomic_DNA"/>
</dbReference>
<gene>
    <name evidence="2" type="ORF">LBBP_03310</name>
</gene>
<dbReference type="PATRIC" id="fig|280505.15.peg.3230"/>
<keyword evidence="1" id="KW-0812">Transmembrane</keyword>